<proteinExistence type="inferred from homology"/>
<evidence type="ECO:0000256" key="6">
    <source>
        <dbReference type="ARBA" id="ARBA00022490"/>
    </source>
</evidence>
<keyword evidence="6" id="KW-0963">Cytoplasm</keyword>
<dbReference type="InterPro" id="IPR050053">
    <property type="entry name" value="ATPase_alpha/beta_chains"/>
</dbReference>
<dbReference type="GO" id="GO:0030257">
    <property type="term" value="C:type III protein secretion system complex"/>
    <property type="evidence" value="ECO:0007669"/>
    <property type="project" value="InterPro"/>
</dbReference>
<evidence type="ECO:0000256" key="12">
    <source>
        <dbReference type="ARBA" id="ARBA00022967"/>
    </source>
</evidence>
<organism evidence="18 19">
    <name type="scientific">Pacificimonas flava</name>
    <dbReference type="NCBI Taxonomy" id="1234595"/>
    <lineage>
        <taxon>Bacteria</taxon>
        <taxon>Pseudomonadati</taxon>
        <taxon>Pseudomonadota</taxon>
        <taxon>Alphaproteobacteria</taxon>
        <taxon>Sphingomonadales</taxon>
        <taxon>Sphingosinicellaceae</taxon>
        <taxon>Pacificimonas</taxon>
    </lineage>
</organism>
<keyword evidence="13" id="KW-0406">Ion transport</keyword>
<evidence type="ECO:0000256" key="11">
    <source>
        <dbReference type="ARBA" id="ARBA00022927"/>
    </source>
</evidence>
<evidence type="ECO:0000256" key="8">
    <source>
        <dbReference type="ARBA" id="ARBA00022781"/>
    </source>
</evidence>
<keyword evidence="9" id="KW-1005">Bacterial flagellum biogenesis</keyword>
<dbReference type="GO" id="GO:0030254">
    <property type="term" value="P:protein secretion by the type III secretion system"/>
    <property type="evidence" value="ECO:0007669"/>
    <property type="project" value="InterPro"/>
</dbReference>
<dbReference type="PANTHER" id="PTHR15184:SF81">
    <property type="entry name" value="FLAGELLUM-SPECIFIC ATP SYNTHASE"/>
    <property type="match status" value="1"/>
</dbReference>
<feature type="region of interest" description="Disordered" evidence="16">
    <location>
        <begin position="131"/>
        <end position="153"/>
    </location>
</feature>
<dbReference type="GO" id="GO:0005737">
    <property type="term" value="C:cytoplasm"/>
    <property type="evidence" value="ECO:0007669"/>
    <property type="project" value="UniProtKB-SubCell"/>
</dbReference>
<evidence type="ECO:0000259" key="17">
    <source>
        <dbReference type="SMART" id="SM00382"/>
    </source>
</evidence>
<evidence type="ECO:0000256" key="4">
    <source>
        <dbReference type="ARBA" id="ARBA00020580"/>
    </source>
</evidence>
<evidence type="ECO:0000313" key="19">
    <source>
        <dbReference type="Proteomes" id="UP000011717"/>
    </source>
</evidence>
<evidence type="ECO:0000256" key="10">
    <source>
        <dbReference type="ARBA" id="ARBA00022840"/>
    </source>
</evidence>
<dbReference type="GO" id="GO:0016887">
    <property type="term" value="F:ATP hydrolysis activity"/>
    <property type="evidence" value="ECO:0007669"/>
    <property type="project" value="InterPro"/>
</dbReference>
<evidence type="ECO:0000256" key="1">
    <source>
        <dbReference type="ARBA" id="ARBA00004496"/>
    </source>
</evidence>
<comment type="caution">
    <text evidence="18">The sequence shown here is derived from an EMBL/GenBank/DDBJ whole genome shotgun (WGS) entry which is preliminary data.</text>
</comment>
<dbReference type="EMBL" id="AMRV01000001">
    <property type="protein sequence ID" value="EMD84180.1"/>
    <property type="molecule type" value="Genomic_DNA"/>
</dbReference>
<evidence type="ECO:0000256" key="9">
    <source>
        <dbReference type="ARBA" id="ARBA00022795"/>
    </source>
</evidence>
<keyword evidence="8" id="KW-0375">Hydrogen ion transport</keyword>
<keyword evidence="19" id="KW-1185">Reference proteome</keyword>
<feature type="domain" description="AAA+ ATPase" evidence="17">
    <location>
        <begin position="174"/>
        <end position="357"/>
    </location>
</feature>
<sequence length="456" mass="47889">MSACADPGDLAAPSATALIRQRLQHASISLPRLGARSSGRLRAYDGMLLQASGISAPTGTLCRLTGGDGTTIDAEVIGFRDDNTLLMKLDAEAAVSPDSRISVISSDPSVKVGDELLGRVLDGRGRAIDGGLQPVPTETQPLHARPRNPLDNLPVSKPLDVGVRSINALLSVGQGQRVGIIAGSGVGKSVLLGMMARFTAADVVVIGLIGERGREVSDFCEQHLRGESAKKTVVVAVPANHSAVLRIRAAERATAIAEHFRDRGKSVLLILDSLTRVAHAQREIGLALGEPPTTKGYPPSVFSLIPNLIERAGNSQSGGSITAIYTVLADGGDVEGDPVVDSARAILDGHLVLSRSLAERGQYPAIDLSKSVSRVMRAITGKAHNDHAGALRRSNAVYEENADLFTLGAYQPGANPALDDAVKRRELFEAFMRQDAETPVTFEQAQADLAVAAGPL</sequence>
<dbReference type="PATRIC" id="fig|1234595.3.peg.110"/>
<dbReference type="Proteomes" id="UP000011717">
    <property type="component" value="Unassembled WGS sequence"/>
</dbReference>
<evidence type="ECO:0000256" key="16">
    <source>
        <dbReference type="SAM" id="MobiDB-lite"/>
    </source>
</evidence>
<dbReference type="Pfam" id="PF00006">
    <property type="entry name" value="ATP-synt_ab"/>
    <property type="match status" value="1"/>
</dbReference>
<dbReference type="PANTHER" id="PTHR15184">
    <property type="entry name" value="ATP SYNTHASE"/>
    <property type="match status" value="1"/>
</dbReference>
<dbReference type="InterPro" id="IPR003593">
    <property type="entry name" value="AAA+_ATPase"/>
</dbReference>
<evidence type="ECO:0000256" key="2">
    <source>
        <dbReference type="ARBA" id="ARBA00008936"/>
    </source>
</evidence>
<dbReference type="InterPro" id="IPR040627">
    <property type="entry name" value="T3SS_ATPase_C"/>
</dbReference>
<keyword evidence="12" id="KW-1278">Translocase</keyword>
<dbReference type="RefSeq" id="WP_008599487.1">
    <property type="nucleotide sequence ID" value="NZ_AMRV01000001.1"/>
</dbReference>
<accession>M2SFN6</accession>
<gene>
    <name evidence="18" type="ORF">C725_0110</name>
</gene>
<evidence type="ECO:0000256" key="3">
    <source>
        <dbReference type="ARBA" id="ARBA00012473"/>
    </source>
</evidence>
<keyword evidence="14" id="KW-1006">Bacterial flagellum protein export</keyword>
<dbReference type="Gene3D" id="3.40.50.12240">
    <property type="match status" value="1"/>
</dbReference>
<keyword evidence="15" id="KW-0066">ATP synthesis</keyword>
<dbReference type="Pfam" id="PF18269">
    <property type="entry name" value="T3SS_ATPase_C"/>
    <property type="match status" value="1"/>
</dbReference>
<name>M2SFN6_9SPHN</name>
<evidence type="ECO:0000256" key="5">
    <source>
        <dbReference type="ARBA" id="ARBA00022448"/>
    </source>
</evidence>
<evidence type="ECO:0000256" key="13">
    <source>
        <dbReference type="ARBA" id="ARBA00023065"/>
    </source>
</evidence>
<dbReference type="GO" id="GO:0046933">
    <property type="term" value="F:proton-transporting ATP synthase activity, rotational mechanism"/>
    <property type="evidence" value="ECO:0007669"/>
    <property type="project" value="TreeGrafter"/>
</dbReference>
<evidence type="ECO:0000256" key="7">
    <source>
        <dbReference type="ARBA" id="ARBA00022741"/>
    </source>
</evidence>
<keyword evidence="10" id="KW-0067">ATP-binding</keyword>
<dbReference type="SUPFAM" id="SSF52540">
    <property type="entry name" value="P-loop containing nucleoside triphosphate hydrolases"/>
    <property type="match status" value="1"/>
</dbReference>
<comment type="subcellular location">
    <subcellularLocation>
        <location evidence="1">Cytoplasm</location>
    </subcellularLocation>
</comment>
<dbReference type="GO" id="GO:0044781">
    <property type="term" value="P:bacterial-type flagellum organization"/>
    <property type="evidence" value="ECO:0007669"/>
    <property type="project" value="UniProtKB-KW"/>
</dbReference>
<dbReference type="CDD" id="cd01136">
    <property type="entry name" value="ATPase_flagellum-secretory_path_III"/>
    <property type="match status" value="1"/>
</dbReference>
<keyword evidence="11" id="KW-0653">Protein transport</keyword>
<dbReference type="InterPro" id="IPR027417">
    <property type="entry name" value="P-loop_NTPase"/>
</dbReference>
<dbReference type="InterPro" id="IPR005714">
    <property type="entry name" value="ATPase_T3SS_FliI/YscN"/>
</dbReference>
<comment type="similarity">
    <text evidence="2">Belongs to the ATPase alpha/beta chains family.</text>
</comment>
<dbReference type="GO" id="GO:0005524">
    <property type="term" value="F:ATP binding"/>
    <property type="evidence" value="ECO:0007669"/>
    <property type="project" value="UniProtKB-KW"/>
</dbReference>
<dbReference type="AlphaFoldDB" id="M2SFN6"/>
<dbReference type="EC" id="7.1.2.2" evidence="3"/>
<protein>
    <recommendedName>
        <fullName evidence="4">Flagellum-specific ATP synthase</fullName>
        <ecNumber evidence="3">7.1.2.2</ecNumber>
    </recommendedName>
</protein>
<dbReference type="InterPro" id="IPR000194">
    <property type="entry name" value="ATPase_F1/V1/A1_a/bsu_nucl-bd"/>
</dbReference>
<dbReference type="SMART" id="SM00382">
    <property type="entry name" value="AAA"/>
    <property type="match status" value="1"/>
</dbReference>
<dbReference type="FunFam" id="3.40.50.12240:FF:000002">
    <property type="entry name" value="Flagellum-specific ATP synthase FliI"/>
    <property type="match status" value="1"/>
</dbReference>
<reference evidence="18 19" key="1">
    <citation type="journal article" date="2013" name="Genome Announc.">
        <title>Draft Genome Sequence of Strain JLT2015T, Belonging to the Family Sphingomonadaceae of the Alphaproteobacteria.</title>
        <authorList>
            <person name="Tang K."/>
            <person name="Liu K."/>
            <person name="Li S."/>
            <person name="Jiao N."/>
        </authorList>
    </citation>
    <scope>NUCLEOTIDE SEQUENCE [LARGE SCALE GENOMIC DNA]</scope>
    <source>
        <strain evidence="18 19">JLT2015</strain>
    </source>
</reference>
<evidence type="ECO:0000313" key="18">
    <source>
        <dbReference type="EMBL" id="EMD84180.1"/>
    </source>
</evidence>
<dbReference type="NCBIfam" id="TIGR01026">
    <property type="entry name" value="fliI_yscN"/>
    <property type="match status" value="1"/>
</dbReference>
<evidence type="ECO:0000256" key="15">
    <source>
        <dbReference type="ARBA" id="ARBA00023310"/>
    </source>
</evidence>
<evidence type="ECO:0000256" key="14">
    <source>
        <dbReference type="ARBA" id="ARBA00023225"/>
    </source>
</evidence>
<keyword evidence="5" id="KW-0813">Transport</keyword>
<keyword evidence="7" id="KW-0547">Nucleotide-binding</keyword>